<keyword evidence="1" id="KW-0472">Membrane</keyword>
<dbReference type="EMBL" id="JBHSDJ010000110">
    <property type="protein sequence ID" value="MFC4247990.1"/>
    <property type="molecule type" value="Genomic_DNA"/>
</dbReference>
<dbReference type="GeneID" id="71856238"/>
<name>A0ABD5P118_9EURY</name>
<keyword evidence="1" id="KW-0812">Transmembrane</keyword>
<feature type="transmembrane region" description="Helical" evidence="1">
    <location>
        <begin position="102"/>
        <end position="122"/>
    </location>
</feature>
<proteinExistence type="predicted"/>
<accession>A0ABD5P118</accession>
<dbReference type="Proteomes" id="UP001595821">
    <property type="component" value="Unassembled WGS sequence"/>
</dbReference>
<dbReference type="AlphaFoldDB" id="A0ABD5P118"/>
<keyword evidence="1" id="KW-1133">Transmembrane helix</keyword>
<gene>
    <name evidence="2" type="ORF">ACFOZ7_13730</name>
</gene>
<evidence type="ECO:0008006" key="4">
    <source>
        <dbReference type="Google" id="ProtNLM"/>
    </source>
</evidence>
<organism evidence="2 3">
    <name type="scientific">Natribaculum luteum</name>
    <dbReference type="NCBI Taxonomy" id="1586232"/>
    <lineage>
        <taxon>Archaea</taxon>
        <taxon>Methanobacteriati</taxon>
        <taxon>Methanobacteriota</taxon>
        <taxon>Stenosarchaea group</taxon>
        <taxon>Halobacteria</taxon>
        <taxon>Halobacteriales</taxon>
        <taxon>Natrialbaceae</taxon>
        <taxon>Natribaculum</taxon>
    </lineage>
</organism>
<evidence type="ECO:0000313" key="3">
    <source>
        <dbReference type="Proteomes" id="UP001595821"/>
    </source>
</evidence>
<protein>
    <recommendedName>
        <fullName evidence="4">DUF423 domain-containing protein</fullName>
    </recommendedName>
</protein>
<feature type="transmembrane region" description="Helical" evidence="1">
    <location>
        <begin position="75"/>
        <end position="95"/>
    </location>
</feature>
<feature type="transmembrane region" description="Helical" evidence="1">
    <location>
        <begin position="48"/>
        <end position="69"/>
    </location>
</feature>
<comment type="caution">
    <text evidence="2">The sequence shown here is derived from an EMBL/GenBank/DDBJ whole genome shotgun (WGS) entry which is preliminary data.</text>
</comment>
<evidence type="ECO:0000313" key="2">
    <source>
        <dbReference type="EMBL" id="MFC4247990.1"/>
    </source>
</evidence>
<reference evidence="2 3" key="1">
    <citation type="journal article" date="2014" name="Int. J. Syst. Evol. Microbiol.">
        <title>Complete genome sequence of Corynebacterium casei LMG S-19264T (=DSM 44701T), isolated from a smear-ripened cheese.</title>
        <authorList>
            <consortium name="US DOE Joint Genome Institute (JGI-PGF)"/>
            <person name="Walter F."/>
            <person name="Albersmeier A."/>
            <person name="Kalinowski J."/>
            <person name="Ruckert C."/>
        </authorList>
    </citation>
    <scope>NUCLEOTIDE SEQUENCE [LARGE SCALE GENOMIC DNA]</scope>
    <source>
        <strain evidence="2 3">IBRC-M 10912</strain>
    </source>
</reference>
<evidence type="ECO:0000256" key="1">
    <source>
        <dbReference type="SAM" id="Phobius"/>
    </source>
</evidence>
<feature type="transmembrane region" description="Helical" evidence="1">
    <location>
        <begin position="12"/>
        <end position="32"/>
    </location>
</feature>
<sequence length="132" mass="13910">MTRLPLLSSSQQHSVLAALVAGVIYLLALYALARRGGYEFAADTTGQVALYALWIGLGHLLLAGLPVYLLVEYGYLSPLVAFLGIAGYAIAVEVGGTADSPLAIYGMFWLVPLAIILGIAGLEYVARTTILP</sequence>
<dbReference type="RefSeq" id="WP_246975260.1">
    <property type="nucleotide sequence ID" value="NZ_CP095398.1"/>
</dbReference>